<proteinExistence type="predicted"/>
<evidence type="ECO:0000259" key="7">
    <source>
        <dbReference type="Pfam" id="PF01035"/>
    </source>
</evidence>
<dbReference type="EMBL" id="FNVO01000027">
    <property type="protein sequence ID" value="SEG90753.1"/>
    <property type="molecule type" value="Genomic_DNA"/>
</dbReference>
<feature type="domain" description="Methylated-DNA-[protein]-cysteine S-methyltransferase DNA binding" evidence="7">
    <location>
        <begin position="22"/>
        <end position="89"/>
    </location>
</feature>
<evidence type="ECO:0000313" key="9">
    <source>
        <dbReference type="Proteomes" id="UP000236723"/>
    </source>
</evidence>
<evidence type="ECO:0000256" key="4">
    <source>
        <dbReference type="ARBA" id="ARBA00022763"/>
    </source>
</evidence>
<dbReference type="PROSITE" id="PS00374">
    <property type="entry name" value="MGMT"/>
    <property type="match status" value="1"/>
</dbReference>
<evidence type="ECO:0000313" key="8">
    <source>
        <dbReference type="EMBL" id="SEG90753.1"/>
    </source>
</evidence>
<dbReference type="Gene3D" id="1.10.10.10">
    <property type="entry name" value="Winged helix-like DNA-binding domain superfamily/Winged helix DNA-binding domain"/>
    <property type="match status" value="1"/>
</dbReference>
<dbReference type="InterPro" id="IPR036217">
    <property type="entry name" value="MethylDNA_cys_MeTrfase_DNAb"/>
</dbReference>
<evidence type="ECO:0000256" key="3">
    <source>
        <dbReference type="ARBA" id="ARBA00022679"/>
    </source>
</evidence>
<dbReference type="InterPro" id="IPR036388">
    <property type="entry name" value="WH-like_DNA-bd_sf"/>
</dbReference>
<keyword evidence="3 8" id="KW-0808">Transferase</keyword>
<dbReference type="Pfam" id="PF01035">
    <property type="entry name" value="DNA_binding_1"/>
    <property type="match status" value="1"/>
</dbReference>
<dbReference type="InterPro" id="IPR001497">
    <property type="entry name" value="MethylDNA_cys_MeTrfase_AS"/>
</dbReference>
<dbReference type="RefSeq" id="WP_235018322.1">
    <property type="nucleotide sequence ID" value="NZ_FNVO01000027.1"/>
</dbReference>
<dbReference type="SUPFAM" id="SSF46767">
    <property type="entry name" value="Methylated DNA-protein cysteine methyltransferase, C-terminal domain"/>
    <property type="match status" value="1"/>
</dbReference>
<evidence type="ECO:0000256" key="5">
    <source>
        <dbReference type="ARBA" id="ARBA00023204"/>
    </source>
</evidence>
<dbReference type="GO" id="GO:0003908">
    <property type="term" value="F:methylated-DNA-[protein]-cysteine S-methyltransferase activity"/>
    <property type="evidence" value="ECO:0007669"/>
    <property type="project" value="UniProtKB-EC"/>
</dbReference>
<dbReference type="NCBIfam" id="TIGR00589">
    <property type="entry name" value="ogt"/>
    <property type="match status" value="1"/>
</dbReference>
<evidence type="ECO:0000256" key="6">
    <source>
        <dbReference type="ARBA" id="ARBA00049348"/>
    </source>
</evidence>
<keyword evidence="5" id="KW-0234">DNA repair</keyword>
<accession>A0A1H6E0S1</accession>
<reference evidence="9" key="1">
    <citation type="submission" date="2016-10" db="EMBL/GenBank/DDBJ databases">
        <authorList>
            <person name="Varghese N."/>
            <person name="Submissions S."/>
        </authorList>
    </citation>
    <scope>NUCLEOTIDE SEQUENCE [LARGE SCALE GENOMIC DNA]</scope>
    <source>
        <strain evidence="9">DSM 43163</strain>
    </source>
</reference>
<comment type="catalytic activity">
    <reaction evidence="1">
        <text>a 4-O-methyl-thymidine in DNA + L-cysteinyl-[protein] = a thymidine in DNA + S-methyl-L-cysteinyl-[protein]</text>
        <dbReference type="Rhea" id="RHEA:53428"/>
        <dbReference type="Rhea" id="RHEA-COMP:10131"/>
        <dbReference type="Rhea" id="RHEA-COMP:10132"/>
        <dbReference type="Rhea" id="RHEA-COMP:13555"/>
        <dbReference type="Rhea" id="RHEA-COMP:13556"/>
        <dbReference type="ChEBI" id="CHEBI:29950"/>
        <dbReference type="ChEBI" id="CHEBI:82612"/>
        <dbReference type="ChEBI" id="CHEBI:137386"/>
        <dbReference type="ChEBI" id="CHEBI:137387"/>
        <dbReference type="EC" id="2.1.1.63"/>
    </reaction>
</comment>
<dbReference type="InterPro" id="IPR014048">
    <property type="entry name" value="MethylDNA_cys_MeTrfase_DNA-bd"/>
</dbReference>
<name>A0A1H6E0S1_9ACTN</name>
<dbReference type="Proteomes" id="UP000236723">
    <property type="component" value="Unassembled WGS sequence"/>
</dbReference>
<dbReference type="CDD" id="cd06445">
    <property type="entry name" value="ATase"/>
    <property type="match status" value="1"/>
</dbReference>
<comment type="catalytic activity">
    <reaction evidence="6">
        <text>a 6-O-methyl-2'-deoxyguanosine in DNA + L-cysteinyl-[protein] = S-methyl-L-cysteinyl-[protein] + a 2'-deoxyguanosine in DNA</text>
        <dbReference type="Rhea" id="RHEA:24000"/>
        <dbReference type="Rhea" id="RHEA-COMP:10131"/>
        <dbReference type="Rhea" id="RHEA-COMP:10132"/>
        <dbReference type="Rhea" id="RHEA-COMP:11367"/>
        <dbReference type="Rhea" id="RHEA-COMP:11368"/>
        <dbReference type="ChEBI" id="CHEBI:29950"/>
        <dbReference type="ChEBI" id="CHEBI:82612"/>
        <dbReference type="ChEBI" id="CHEBI:85445"/>
        <dbReference type="ChEBI" id="CHEBI:85448"/>
        <dbReference type="EC" id="2.1.1.63"/>
    </reaction>
</comment>
<dbReference type="PANTHER" id="PTHR10815:SF13">
    <property type="entry name" value="METHYLATED-DNA--PROTEIN-CYSTEINE METHYLTRANSFERASE"/>
    <property type="match status" value="1"/>
</dbReference>
<organism evidence="8 9">
    <name type="scientific">Thermomonospora echinospora</name>
    <dbReference type="NCBI Taxonomy" id="1992"/>
    <lineage>
        <taxon>Bacteria</taxon>
        <taxon>Bacillati</taxon>
        <taxon>Actinomycetota</taxon>
        <taxon>Actinomycetes</taxon>
        <taxon>Streptosporangiales</taxon>
        <taxon>Thermomonosporaceae</taxon>
        <taxon>Thermomonospora</taxon>
    </lineage>
</organism>
<keyword evidence="9" id="KW-1185">Reference proteome</keyword>
<dbReference type="GO" id="GO:0032259">
    <property type="term" value="P:methylation"/>
    <property type="evidence" value="ECO:0007669"/>
    <property type="project" value="UniProtKB-KW"/>
</dbReference>
<gene>
    <name evidence="8" type="ORF">SAMN04489712_12728</name>
</gene>
<dbReference type="GO" id="GO:0006281">
    <property type="term" value="P:DNA repair"/>
    <property type="evidence" value="ECO:0007669"/>
    <property type="project" value="UniProtKB-KW"/>
</dbReference>
<evidence type="ECO:0000256" key="1">
    <source>
        <dbReference type="ARBA" id="ARBA00001286"/>
    </source>
</evidence>
<keyword evidence="4" id="KW-0227">DNA damage</keyword>
<evidence type="ECO:0000256" key="2">
    <source>
        <dbReference type="ARBA" id="ARBA00022603"/>
    </source>
</evidence>
<dbReference type="AlphaFoldDB" id="A0A1H6E0S1"/>
<sequence length="92" mass="10290">MTRHDRYKIHSLGRYDRIRPTSTTYGELAARAGLERAARAAGQACAQNLIAPVVPCHRVLPAAGGKGLKRFGGYYYGPERKEWLLHHEATTR</sequence>
<protein>
    <submittedName>
        <fullName evidence="8">O-6-methylguanine DNA methyltransferase</fullName>
    </submittedName>
</protein>
<dbReference type="PANTHER" id="PTHR10815">
    <property type="entry name" value="METHYLATED-DNA--PROTEIN-CYSTEINE METHYLTRANSFERASE"/>
    <property type="match status" value="1"/>
</dbReference>
<keyword evidence="2 8" id="KW-0489">Methyltransferase</keyword>